<dbReference type="InterPro" id="IPR009351">
    <property type="entry name" value="AlkZ-like"/>
</dbReference>
<dbReference type="AlphaFoldDB" id="A0A934K6V2"/>
<dbReference type="Proteomes" id="UP000612893">
    <property type="component" value="Unassembled WGS sequence"/>
</dbReference>
<protein>
    <submittedName>
        <fullName evidence="1">AlkZ family DNA glycosylase</fullName>
    </submittedName>
</protein>
<dbReference type="PANTHER" id="PTHR38479:SF2">
    <property type="entry name" value="WINGED HELIX DNA-BINDING DOMAIN-CONTAINING PROTEIN"/>
    <property type="match status" value="1"/>
</dbReference>
<sequence length="364" mass="39972">MPRPGALADDDLRRLPIAAQLLQRPRQLSVPDLVSHLGGVQAQVLSAAGLALRARTEGLREPGVGRARLIDRSVVLNWAMRGTLHLVAAQDHGWLVPLVIEARVSNAYRRLQQEGVPAGQATDAVRLIAQMLEREGPLTRRQIAERLGTRGVRVEGQAIAHLVWLAAAQGVVCHGPARGPDQCFVLVRDWIGEPERMDRDAALAELAVRYLQAHQPAGPRDLAHWSGLSQADANRAWRLAQGRLVELETARGTSWALRAGVVEAAGGLVRLLPSFDEYLLGWRDRDIAVPAEHRTRVNRGGGWLHPVVLFDGRAVATWSTQRTPRARRVVVRPFSELDPTVHAGVVEEARDLSRFLGLTVEAVF</sequence>
<organism evidence="1 2">
    <name type="scientific">Candidatus Nephthysia bennettiae</name>
    <dbReference type="NCBI Taxonomy" id="3127016"/>
    <lineage>
        <taxon>Bacteria</taxon>
        <taxon>Bacillati</taxon>
        <taxon>Candidatus Dormiibacterota</taxon>
        <taxon>Candidatus Dormibacteria</taxon>
        <taxon>Candidatus Dormibacterales</taxon>
        <taxon>Candidatus Dormibacteraceae</taxon>
        <taxon>Candidatus Nephthysia</taxon>
    </lineage>
</organism>
<dbReference type="PANTHER" id="PTHR38479">
    <property type="entry name" value="LMO0824 PROTEIN"/>
    <property type="match status" value="1"/>
</dbReference>
<dbReference type="EMBL" id="JAEKNR010000017">
    <property type="protein sequence ID" value="MBJ7596693.1"/>
    <property type="molecule type" value="Genomic_DNA"/>
</dbReference>
<keyword evidence="2" id="KW-1185">Reference proteome</keyword>
<name>A0A934K6V2_9BACT</name>
<dbReference type="RefSeq" id="WP_338198523.1">
    <property type="nucleotide sequence ID" value="NZ_JAEKNR010000017.1"/>
</dbReference>
<gene>
    <name evidence="1" type="ORF">JF922_01205</name>
</gene>
<proteinExistence type="predicted"/>
<evidence type="ECO:0000313" key="2">
    <source>
        <dbReference type="Proteomes" id="UP000612893"/>
    </source>
</evidence>
<dbReference type="Pfam" id="PF06224">
    <property type="entry name" value="AlkZ-like"/>
    <property type="match status" value="1"/>
</dbReference>
<evidence type="ECO:0000313" key="1">
    <source>
        <dbReference type="EMBL" id="MBJ7596693.1"/>
    </source>
</evidence>
<accession>A0A934K6V2</accession>
<reference evidence="1" key="1">
    <citation type="submission" date="2020-10" db="EMBL/GenBank/DDBJ databases">
        <title>Ca. Dormibacterota MAGs.</title>
        <authorList>
            <person name="Montgomery K."/>
        </authorList>
    </citation>
    <scope>NUCLEOTIDE SEQUENCE [LARGE SCALE GENOMIC DNA]</scope>
    <source>
        <strain evidence="1">SC8812_S17_10</strain>
    </source>
</reference>
<comment type="caution">
    <text evidence="1">The sequence shown here is derived from an EMBL/GenBank/DDBJ whole genome shotgun (WGS) entry which is preliminary data.</text>
</comment>